<reference evidence="1" key="2">
    <citation type="submission" date="2023-02" db="EMBL/GenBank/DDBJ databases">
        <authorList>
            <consortium name="DOE Joint Genome Institute"/>
            <person name="Mondo S.J."/>
            <person name="Chang Y."/>
            <person name="Wang Y."/>
            <person name="Ahrendt S."/>
            <person name="Andreopoulos W."/>
            <person name="Barry K."/>
            <person name="Beard J."/>
            <person name="Benny G.L."/>
            <person name="Blankenship S."/>
            <person name="Bonito G."/>
            <person name="Cuomo C."/>
            <person name="Desiro A."/>
            <person name="Gervers K.A."/>
            <person name="Hundley H."/>
            <person name="Kuo A."/>
            <person name="LaButti K."/>
            <person name="Lang B.F."/>
            <person name="Lipzen A."/>
            <person name="O'Donnell K."/>
            <person name="Pangilinan J."/>
            <person name="Reynolds N."/>
            <person name="Sandor L."/>
            <person name="Smith M.W."/>
            <person name="Tsang A."/>
            <person name="Grigoriev I.V."/>
            <person name="Stajich J.E."/>
            <person name="Spatafora J.W."/>
        </authorList>
    </citation>
    <scope>NUCLEOTIDE SEQUENCE</scope>
    <source>
        <strain evidence="1">RSA 2281</strain>
    </source>
</reference>
<evidence type="ECO:0000313" key="1">
    <source>
        <dbReference type="EMBL" id="KAI9268288.1"/>
    </source>
</evidence>
<gene>
    <name evidence="1" type="ORF">BDA99DRAFT_535798</name>
</gene>
<evidence type="ECO:0000313" key="2">
    <source>
        <dbReference type="Proteomes" id="UP001209540"/>
    </source>
</evidence>
<proteinExistence type="predicted"/>
<accession>A0AAD5KE72</accession>
<name>A0AAD5KE72_9FUNG</name>
<protein>
    <submittedName>
        <fullName evidence="1">Uncharacterized protein</fullName>
    </submittedName>
</protein>
<keyword evidence="2" id="KW-1185">Reference proteome</keyword>
<sequence length="268" mass="30442">MELQRFSITFNQQEQQQQQDHVLIVDQKIINFATQCNYYQHWRQSLINIFTDTQLDGLGTSITKILDDVSNLNLPVEVYNYARSLDHDPVKEPLKLWLTIELQKAASYSGPPLIPQPKFPFFFAENKEILETDLFYEIWGFIKSVIWNSCISANGSEDVSGVNADAIDKDRPIGAIEPTSKRKIGHKIDMGVMKKNAHSKRVQVPMVVMDSLGGRSSFLEYLTCSDDFIKSIIPLFKMALTGLTIILQSRDALVTVSPEIQSQRASNR</sequence>
<organism evidence="1 2">
    <name type="scientific">Phascolomyces articulosus</name>
    <dbReference type="NCBI Taxonomy" id="60185"/>
    <lineage>
        <taxon>Eukaryota</taxon>
        <taxon>Fungi</taxon>
        <taxon>Fungi incertae sedis</taxon>
        <taxon>Mucoromycota</taxon>
        <taxon>Mucoromycotina</taxon>
        <taxon>Mucoromycetes</taxon>
        <taxon>Mucorales</taxon>
        <taxon>Lichtheimiaceae</taxon>
        <taxon>Phascolomyces</taxon>
    </lineage>
</organism>
<comment type="caution">
    <text evidence="1">The sequence shown here is derived from an EMBL/GenBank/DDBJ whole genome shotgun (WGS) entry which is preliminary data.</text>
</comment>
<dbReference type="EMBL" id="JAIXMP010000009">
    <property type="protein sequence ID" value="KAI9268288.1"/>
    <property type="molecule type" value="Genomic_DNA"/>
</dbReference>
<reference evidence="1" key="1">
    <citation type="journal article" date="2022" name="IScience">
        <title>Evolution of zygomycete secretomes and the origins of terrestrial fungal ecologies.</title>
        <authorList>
            <person name="Chang Y."/>
            <person name="Wang Y."/>
            <person name="Mondo S."/>
            <person name="Ahrendt S."/>
            <person name="Andreopoulos W."/>
            <person name="Barry K."/>
            <person name="Beard J."/>
            <person name="Benny G.L."/>
            <person name="Blankenship S."/>
            <person name="Bonito G."/>
            <person name="Cuomo C."/>
            <person name="Desiro A."/>
            <person name="Gervers K.A."/>
            <person name="Hundley H."/>
            <person name="Kuo A."/>
            <person name="LaButti K."/>
            <person name="Lang B.F."/>
            <person name="Lipzen A."/>
            <person name="O'Donnell K."/>
            <person name="Pangilinan J."/>
            <person name="Reynolds N."/>
            <person name="Sandor L."/>
            <person name="Smith M.E."/>
            <person name="Tsang A."/>
            <person name="Grigoriev I.V."/>
            <person name="Stajich J.E."/>
            <person name="Spatafora J.W."/>
        </authorList>
    </citation>
    <scope>NUCLEOTIDE SEQUENCE</scope>
    <source>
        <strain evidence="1">RSA 2281</strain>
    </source>
</reference>
<dbReference type="Proteomes" id="UP001209540">
    <property type="component" value="Unassembled WGS sequence"/>
</dbReference>
<dbReference type="AlphaFoldDB" id="A0AAD5KE72"/>